<name>A0ABT3TH09_9GAMM</name>
<dbReference type="PANTHER" id="PTHR43802:SF1">
    <property type="entry name" value="IP11341P-RELATED"/>
    <property type="match status" value="1"/>
</dbReference>
<dbReference type="NCBIfam" id="NF006100">
    <property type="entry name" value="PRK08252.1"/>
    <property type="match status" value="1"/>
</dbReference>
<evidence type="ECO:0000256" key="1">
    <source>
        <dbReference type="ARBA" id="ARBA00005254"/>
    </source>
</evidence>
<gene>
    <name evidence="3" type="ORF">EYC98_09490</name>
</gene>
<dbReference type="InterPro" id="IPR014748">
    <property type="entry name" value="Enoyl-CoA_hydra_C"/>
</dbReference>
<evidence type="ECO:0000313" key="3">
    <source>
        <dbReference type="EMBL" id="MCX2981095.1"/>
    </source>
</evidence>
<evidence type="ECO:0000256" key="2">
    <source>
        <dbReference type="RuleBase" id="RU003707"/>
    </source>
</evidence>
<evidence type="ECO:0000313" key="4">
    <source>
        <dbReference type="Proteomes" id="UP001143362"/>
    </source>
</evidence>
<reference evidence="3" key="1">
    <citation type="submission" date="2019-02" db="EMBL/GenBank/DDBJ databases">
        <authorList>
            <person name="Li S.-H."/>
        </authorList>
    </citation>
    <scope>NUCLEOTIDE SEQUENCE</scope>
    <source>
        <strain evidence="3">IMCC14734</strain>
    </source>
</reference>
<dbReference type="Proteomes" id="UP001143362">
    <property type="component" value="Unassembled WGS sequence"/>
</dbReference>
<protein>
    <submittedName>
        <fullName evidence="3">Crotonase/enoyl-CoA hydratase family protein</fullName>
    </submittedName>
</protein>
<dbReference type="SUPFAM" id="SSF52096">
    <property type="entry name" value="ClpP/crotonase"/>
    <property type="match status" value="1"/>
</dbReference>
<keyword evidence="4" id="KW-1185">Reference proteome</keyword>
<accession>A0ABT3TH09</accession>
<organism evidence="3 4">
    <name type="scientific">Candidatus Litorirhabdus singularis</name>
    <dbReference type="NCBI Taxonomy" id="2518993"/>
    <lineage>
        <taxon>Bacteria</taxon>
        <taxon>Pseudomonadati</taxon>
        <taxon>Pseudomonadota</taxon>
        <taxon>Gammaproteobacteria</taxon>
        <taxon>Cellvibrionales</taxon>
        <taxon>Halieaceae</taxon>
        <taxon>Candidatus Litorirhabdus</taxon>
    </lineage>
</organism>
<dbReference type="PANTHER" id="PTHR43802">
    <property type="entry name" value="ENOYL-COA HYDRATASE"/>
    <property type="match status" value="1"/>
</dbReference>
<dbReference type="RefSeq" id="WP_279245110.1">
    <property type="nucleotide sequence ID" value="NZ_SHNN01000002.1"/>
</dbReference>
<comment type="caution">
    <text evidence="3">The sequence shown here is derived from an EMBL/GenBank/DDBJ whole genome shotgun (WGS) entry which is preliminary data.</text>
</comment>
<dbReference type="InterPro" id="IPR018376">
    <property type="entry name" value="Enoyl-CoA_hyd/isom_CS"/>
</dbReference>
<dbReference type="InterPro" id="IPR001753">
    <property type="entry name" value="Enoyl-CoA_hydra/iso"/>
</dbReference>
<dbReference type="EMBL" id="SHNN01000002">
    <property type="protein sequence ID" value="MCX2981095.1"/>
    <property type="molecule type" value="Genomic_DNA"/>
</dbReference>
<dbReference type="Gene3D" id="1.10.12.10">
    <property type="entry name" value="Lyase 2-enoyl-coa Hydratase, Chain A, domain 2"/>
    <property type="match status" value="1"/>
</dbReference>
<dbReference type="PROSITE" id="PS00166">
    <property type="entry name" value="ENOYL_COA_HYDRATASE"/>
    <property type="match status" value="1"/>
</dbReference>
<comment type="similarity">
    <text evidence="1 2">Belongs to the enoyl-CoA hydratase/isomerase family.</text>
</comment>
<proteinExistence type="inferred from homology"/>
<dbReference type="Gene3D" id="3.90.226.10">
    <property type="entry name" value="2-enoyl-CoA Hydratase, Chain A, domain 1"/>
    <property type="match status" value="1"/>
</dbReference>
<sequence>MADEVLTTIEDGVIIITLNRPKAKNAANKALAEGIAAAIDELESNDDLRVGILTGAGGTFCSGMDLKAFVTGETPNIPGRGFAGLTEYTPNKPLIGAVEGYALAGGLELAISCDMLIAADDAKFGIPEVKRGLAAAAGGLVKLPRQIAPRIAMELALTGDFISAQRAAELGLINHVVPSGTALEAAKELAARIAANGPLAVAKSKQVIAEQGDWSSDEMFKKQNDIVMPVFSSADAIEGATAFAEKRAPNWTGK</sequence>
<dbReference type="InterPro" id="IPR029045">
    <property type="entry name" value="ClpP/crotonase-like_dom_sf"/>
</dbReference>
<dbReference type="CDD" id="cd06558">
    <property type="entry name" value="crotonase-like"/>
    <property type="match status" value="1"/>
</dbReference>
<dbReference type="Pfam" id="PF00378">
    <property type="entry name" value="ECH_1"/>
    <property type="match status" value="1"/>
</dbReference>